<feature type="domain" description="Recombinase" evidence="3">
    <location>
        <begin position="1"/>
        <end position="113"/>
    </location>
</feature>
<evidence type="ECO:0000256" key="1">
    <source>
        <dbReference type="ARBA" id="ARBA00023125"/>
    </source>
</evidence>
<evidence type="ECO:0000313" key="4">
    <source>
        <dbReference type="EMBL" id="DAD77003.1"/>
    </source>
</evidence>
<keyword evidence="1" id="KW-0238">DNA-binding</keyword>
<proteinExistence type="predicted"/>
<dbReference type="EMBL" id="BK014815">
    <property type="protein sequence ID" value="DAD77003.1"/>
    <property type="molecule type" value="Genomic_DNA"/>
</dbReference>
<dbReference type="PROSITE" id="PS51737">
    <property type="entry name" value="RECOMBINASE_DNA_BIND"/>
    <property type="match status" value="1"/>
</dbReference>
<dbReference type="InterPro" id="IPR050639">
    <property type="entry name" value="SSR_resolvase"/>
</dbReference>
<dbReference type="InterPro" id="IPR038109">
    <property type="entry name" value="DNA_bind_recomb_sf"/>
</dbReference>
<dbReference type="InterPro" id="IPR025827">
    <property type="entry name" value="Zn_ribbon_recom_dom"/>
</dbReference>
<dbReference type="Pfam" id="PF07508">
    <property type="entry name" value="Recombinase"/>
    <property type="match status" value="1"/>
</dbReference>
<name>A0A8S5M4P6_9CAUD</name>
<evidence type="ECO:0000259" key="3">
    <source>
        <dbReference type="PROSITE" id="PS51737"/>
    </source>
</evidence>
<protein>
    <submittedName>
        <fullName evidence="4">Integrase</fullName>
    </submittedName>
</protein>
<dbReference type="PANTHER" id="PTHR30461">
    <property type="entry name" value="DNA-INVERTASE FROM LAMBDOID PROPHAGE"/>
    <property type="match status" value="1"/>
</dbReference>
<dbReference type="GO" id="GO:0003677">
    <property type="term" value="F:DNA binding"/>
    <property type="evidence" value="ECO:0007669"/>
    <property type="project" value="UniProtKB-KW"/>
</dbReference>
<organism evidence="4">
    <name type="scientific">Siphoviridae sp. ctquf9</name>
    <dbReference type="NCBI Taxonomy" id="2826470"/>
    <lineage>
        <taxon>Viruses</taxon>
        <taxon>Duplodnaviria</taxon>
        <taxon>Heunggongvirae</taxon>
        <taxon>Uroviricota</taxon>
        <taxon>Caudoviricetes</taxon>
    </lineage>
</organism>
<dbReference type="Gene3D" id="3.90.1750.20">
    <property type="entry name" value="Putative Large Serine Recombinase, Chain B, Domain 2"/>
    <property type="match status" value="1"/>
</dbReference>
<sequence length="335" mass="38660">MVIVPEQAEVVRRIFADILAGKSTHVIAKELNAEGVPTKRNGTWTPGAVNGLVKNEKYTGDVIFQKTFTDGSFNRHTNYGEYDQYLFEGHHEPIVSHEIFEKANAVMQQRGKEKGNGKDTFKYQNRYGFSGRIRCGKCGNNFKRRMHYKPSGSYVAWCCSRHIEAANECSMKYITDDALKAAFLTMMNKLIFSRRVILKPLLRSLQNANESRRLLQIQELENLIEKNAEKRKTLTNLMVNGYLEPAVFKQESNVLTTNAEMLQQERDNLIHYVSSDQTRVEELEKLIHFTGKQKAVIEYSDDIFLEYVDCVTVLSREKVRFELKCGLHLEERLVM</sequence>
<dbReference type="PANTHER" id="PTHR30461:SF2">
    <property type="entry name" value="SERINE RECOMBINASE PINE-RELATED"/>
    <property type="match status" value="1"/>
</dbReference>
<evidence type="ECO:0000256" key="2">
    <source>
        <dbReference type="ARBA" id="ARBA00023172"/>
    </source>
</evidence>
<accession>A0A8S5M4P6</accession>
<dbReference type="Pfam" id="PF13408">
    <property type="entry name" value="Zn_ribbon_recom"/>
    <property type="match status" value="1"/>
</dbReference>
<keyword evidence="2" id="KW-0233">DNA recombination</keyword>
<reference evidence="4" key="1">
    <citation type="journal article" date="2021" name="Proc. Natl. Acad. Sci. U.S.A.">
        <title>A Catalog of Tens of Thousands of Viruses from Human Metagenomes Reveals Hidden Associations with Chronic Diseases.</title>
        <authorList>
            <person name="Tisza M.J."/>
            <person name="Buck C.B."/>
        </authorList>
    </citation>
    <scope>NUCLEOTIDE SEQUENCE</scope>
    <source>
        <strain evidence="4">Ctquf9</strain>
    </source>
</reference>
<dbReference type="GO" id="GO:0000150">
    <property type="term" value="F:DNA strand exchange activity"/>
    <property type="evidence" value="ECO:0007669"/>
    <property type="project" value="InterPro"/>
</dbReference>
<dbReference type="InterPro" id="IPR011109">
    <property type="entry name" value="DNA_bind_recombinase_dom"/>
</dbReference>